<keyword evidence="1" id="KW-0479">Metal-binding</keyword>
<proteinExistence type="predicted"/>
<name>K0T7S6_THAOC</name>
<dbReference type="Gene3D" id="1.10.150.300">
    <property type="entry name" value="TGS-like domain"/>
    <property type="match status" value="1"/>
</dbReference>
<evidence type="ECO:0000313" key="7">
    <source>
        <dbReference type="Proteomes" id="UP000266841"/>
    </source>
</evidence>
<reference evidence="6 7" key="1">
    <citation type="journal article" date="2012" name="Genome Biol.">
        <title>Genome and low-iron response of an oceanic diatom adapted to chronic iron limitation.</title>
        <authorList>
            <person name="Lommer M."/>
            <person name="Specht M."/>
            <person name="Roy A.S."/>
            <person name="Kraemer L."/>
            <person name="Andreson R."/>
            <person name="Gutowska M.A."/>
            <person name="Wolf J."/>
            <person name="Bergner S.V."/>
            <person name="Schilhabel M.B."/>
            <person name="Klostermeier U.C."/>
            <person name="Beiko R.G."/>
            <person name="Rosenstiel P."/>
            <person name="Hippler M."/>
            <person name="Laroche J."/>
        </authorList>
    </citation>
    <scope>NUCLEOTIDE SEQUENCE [LARGE SCALE GENOMIC DNA]</scope>
    <source>
        <strain evidence="6 7">CCMP1005</strain>
    </source>
</reference>
<dbReference type="CDD" id="cd01900">
    <property type="entry name" value="YchF"/>
    <property type="match status" value="1"/>
</dbReference>
<dbReference type="InterPro" id="IPR031167">
    <property type="entry name" value="G_OBG"/>
</dbReference>
<dbReference type="GO" id="GO:0005524">
    <property type="term" value="F:ATP binding"/>
    <property type="evidence" value="ECO:0007669"/>
    <property type="project" value="UniProtKB-KW"/>
</dbReference>
<dbReference type="SUPFAM" id="SSF81271">
    <property type="entry name" value="TGS-like"/>
    <property type="match status" value="1"/>
</dbReference>
<dbReference type="Proteomes" id="UP000266841">
    <property type="component" value="Unassembled WGS sequence"/>
</dbReference>
<dbReference type="PROSITE" id="PS51710">
    <property type="entry name" value="G_OBG"/>
    <property type="match status" value="1"/>
</dbReference>
<evidence type="ECO:0000256" key="4">
    <source>
        <dbReference type="SAM" id="SignalP"/>
    </source>
</evidence>
<evidence type="ECO:0000256" key="1">
    <source>
        <dbReference type="ARBA" id="ARBA00022723"/>
    </source>
</evidence>
<keyword evidence="7" id="KW-1185">Reference proteome</keyword>
<dbReference type="Gene3D" id="3.40.50.300">
    <property type="entry name" value="P-loop containing nucleotide triphosphate hydrolases"/>
    <property type="match status" value="1"/>
</dbReference>
<dbReference type="Pfam" id="PF01926">
    <property type="entry name" value="MMR_HSR1"/>
    <property type="match status" value="1"/>
</dbReference>
<evidence type="ECO:0000313" key="6">
    <source>
        <dbReference type="EMBL" id="EJK73635.1"/>
    </source>
</evidence>
<keyword evidence="4" id="KW-0732">Signal</keyword>
<feature type="domain" description="OBG-type G" evidence="5">
    <location>
        <begin position="51"/>
        <end position="306"/>
    </location>
</feature>
<dbReference type="SUPFAM" id="SSF52540">
    <property type="entry name" value="P-loop containing nucleoside triphosphate hydrolases"/>
    <property type="match status" value="1"/>
</dbReference>
<organism evidence="6 7">
    <name type="scientific">Thalassiosira oceanica</name>
    <name type="common">Marine diatom</name>
    <dbReference type="NCBI Taxonomy" id="159749"/>
    <lineage>
        <taxon>Eukaryota</taxon>
        <taxon>Sar</taxon>
        <taxon>Stramenopiles</taxon>
        <taxon>Ochrophyta</taxon>
        <taxon>Bacillariophyta</taxon>
        <taxon>Coscinodiscophyceae</taxon>
        <taxon>Thalassiosirophycidae</taxon>
        <taxon>Thalassiosirales</taxon>
        <taxon>Thalassiosiraceae</taxon>
        <taxon>Thalassiosira</taxon>
    </lineage>
</organism>
<dbReference type="PRINTS" id="PR00326">
    <property type="entry name" value="GTP1OBG"/>
</dbReference>
<dbReference type="GO" id="GO:0016887">
    <property type="term" value="F:ATP hydrolysis activity"/>
    <property type="evidence" value="ECO:0007669"/>
    <property type="project" value="InterPro"/>
</dbReference>
<dbReference type="PANTHER" id="PTHR23305:SF18">
    <property type="entry name" value="OBG-TYPE G DOMAIN-CONTAINING PROTEIN"/>
    <property type="match status" value="1"/>
</dbReference>
<dbReference type="AlphaFoldDB" id="K0T7S6"/>
<dbReference type="InterPro" id="IPR004396">
    <property type="entry name" value="ATPase_YchF/OLA1"/>
</dbReference>
<feature type="signal peptide" evidence="4">
    <location>
        <begin position="1"/>
        <end position="23"/>
    </location>
</feature>
<dbReference type="InterPro" id="IPR006073">
    <property type="entry name" value="GTP-bd"/>
</dbReference>
<dbReference type="OMA" id="ICHIIRA"/>
<dbReference type="OrthoDB" id="424823at2759"/>
<dbReference type="Gene3D" id="3.10.20.30">
    <property type="match status" value="1"/>
</dbReference>
<dbReference type="GO" id="GO:0005737">
    <property type="term" value="C:cytoplasm"/>
    <property type="evidence" value="ECO:0007669"/>
    <property type="project" value="TreeGrafter"/>
</dbReference>
<sequence length="424" mass="46505">MPLSAYFRFFIVLLWISGASVDAYITAITANRRQPHRQYRNWPRCNLSMKTKVGVVGLPNVGKSTLFNALSRQSIAAAENYPFCTIEPNTSPIAMPDDGRLERLAVMAGSRRAVSATLELVDVAGLVKGASRGEGLGNKFLATIRECDVILHVIRTYVDDDIVHVHGRVDPVGDADVVNLELLLADLAHVQRRLDRRTCNGIERDVLSKVEECLVEGRPARTLGLSLEEGQSIKSMGLLTLKPVIYAFNVDEVDLLLDREESLQRAKESMGRIQYCDPEKDSFVLVSAKLEADIGELSENETAKYFESLGSDGLPDNLLSHNSVPKLVKDMLGLSLVYTGPGVPASRSQTTKSHLLGQPAMRAHDFAGRLHGDIQSGFMQAEVIDSASLLEGEGYAGAKSAGRLRTEGREYTLQDGDVILIKWK</sequence>
<dbReference type="InterPro" id="IPR012675">
    <property type="entry name" value="Beta-grasp_dom_sf"/>
</dbReference>
<dbReference type="InterPro" id="IPR023192">
    <property type="entry name" value="TGS-like_dom_sf"/>
</dbReference>
<dbReference type="InterPro" id="IPR041706">
    <property type="entry name" value="YchF_N"/>
</dbReference>
<dbReference type="GO" id="GO:0005525">
    <property type="term" value="F:GTP binding"/>
    <property type="evidence" value="ECO:0007669"/>
    <property type="project" value="InterPro"/>
</dbReference>
<dbReference type="NCBIfam" id="TIGR00092">
    <property type="entry name" value="redox-regulated ATPase YchF"/>
    <property type="match status" value="1"/>
</dbReference>
<keyword evidence="2" id="KW-0547">Nucleotide-binding</keyword>
<evidence type="ECO:0000256" key="3">
    <source>
        <dbReference type="ARBA" id="ARBA00022840"/>
    </source>
</evidence>
<dbReference type="InterPro" id="IPR013029">
    <property type="entry name" value="YchF_C"/>
</dbReference>
<evidence type="ECO:0000259" key="5">
    <source>
        <dbReference type="PROSITE" id="PS51710"/>
    </source>
</evidence>
<evidence type="ECO:0000256" key="2">
    <source>
        <dbReference type="ARBA" id="ARBA00022741"/>
    </source>
</evidence>
<dbReference type="eggNOG" id="KOG1491">
    <property type="taxonomic scope" value="Eukaryota"/>
</dbReference>
<protein>
    <recommendedName>
        <fullName evidence="5">OBG-type G domain-containing protein</fullName>
    </recommendedName>
</protein>
<keyword evidence="3" id="KW-0067">ATP-binding</keyword>
<gene>
    <name evidence="6" type="ORF">THAOC_04729</name>
</gene>
<feature type="chain" id="PRO_5003838277" description="OBG-type G domain-containing protein" evidence="4">
    <location>
        <begin position="24"/>
        <end position="424"/>
    </location>
</feature>
<dbReference type="Pfam" id="PF06071">
    <property type="entry name" value="YchF-GTPase_C"/>
    <property type="match status" value="1"/>
</dbReference>
<dbReference type="InterPro" id="IPR027417">
    <property type="entry name" value="P-loop_NTPase"/>
</dbReference>
<accession>K0T7S6</accession>
<dbReference type="GO" id="GO:0046872">
    <property type="term" value="F:metal ion binding"/>
    <property type="evidence" value="ECO:0007669"/>
    <property type="project" value="UniProtKB-KW"/>
</dbReference>
<dbReference type="InterPro" id="IPR012676">
    <property type="entry name" value="TGS-like"/>
</dbReference>
<dbReference type="PANTHER" id="PTHR23305">
    <property type="entry name" value="OBG GTPASE FAMILY"/>
    <property type="match status" value="1"/>
</dbReference>
<dbReference type="EMBL" id="AGNL01004338">
    <property type="protein sequence ID" value="EJK73635.1"/>
    <property type="molecule type" value="Genomic_DNA"/>
</dbReference>
<comment type="caution">
    <text evidence="6">The sequence shown here is derived from an EMBL/GenBank/DDBJ whole genome shotgun (WGS) entry which is preliminary data.</text>
</comment>